<keyword evidence="1" id="KW-0732">Signal</keyword>
<feature type="chain" id="PRO_5046577250" evidence="1">
    <location>
        <begin position="21"/>
        <end position="108"/>
    </location>
</feature>
<accession>A0ABP2DBU4</accession>
<proteinExistence type="predicted"/>
<evidence type="ECO:0000313" key="3">
    <source>
        <dbReference type="Proteomes" id="UP000003257"/>
    </source>
</evidence>
<feature type="signal peptide" evidence="1">
    <location>
        <begin position="1"/>
        <end position="20"/>
    </location>
</feature>
<protein>
    <submittedName>
        <fullName evidence="2">Uncharacterized protein</fullName>
    </submittedName>
</protein>
<dbReference type="RefSeq" id="WP_007117817.1">
    <property type="nucleotide sequence ID" value="NZ_ABID01000001.1"/>
</dbReference>
<evidence type="ECO:0000256" key="1">
    <source>
        <dbReference type="SAM" id="SignalP"/>
    </source>
</evidence>
<dbReference type="Proteomes" id="UP000003257">
    <property type="component" value="Unassembled WGS sequence"/>
</dbReference>
<organism evidence="2 3">
    <name type="scientific">Sulfitobacter indolifex HEL-45</name>
    <dbReference type="NCBI Taxonomy" id="391624"/>
    <lineage>
        <taxon>Bacteria</taxon>
        <taxon>Pseudomonadati</taxon>
        <taxon>Pseudomonadota</taxon>
        <taxon>Alphaproteobacteria</taxon>
        <taxon>Rhodobacterales</taxon>
        <taxon>Roseobacteraceae</taxon>
        <taxon>Sulfitobacter</taxon>
    </lineage>
</organism>
<name>A0ABP2DBU4_9RHOB</name>
<dbReference type="EMBL" id="ABID01000001">
    <property type="protein sequence ID" value="EDQ05747.1"/>
    <property type="molecule type" value="Genomic_DNA"/>
</dbReference>
<evidence type="ECO:0000313" key="2">
    <source>
        <dbReference type="EMBL" id="EDQ05747.1"/>
    </source>
</evidence>
<sequence>MKNSLITIFLFMAAATAGSAQNLSICMPTAELESGLVDWHNETLASQQGEDTYVWASGIGGSWTLVQYKDDVGGEVACVLEHGENWTPNIGENVLLANAVTHEKPKLF</sequence>
<keyword evidence="3" id="KW-1185">Reference proteome</keyword>
<gene>
    <name evidence="2" type="ORF">OIHEL45_03015</name>
</gene>
<comment type="caution">
    <text evidence="2">The sequence shown here is derived from an EMBL/GenBank/DDBJ whole genome shotgun (WGS) entry which is preliminary data.</text>
</comment>
<reference evidence="2 3" key="1">
    <citation type="submission" date="2007-11" db="EMBL/GenBank/DDBJ databases">
        <authorList>
            <person name="Wagner-Dobler I."/>
            <person name="Ferriera S."/>
            <person name="Johnson J."/>
            <person name="Kravitz S."/>
            <person name="Beeson K."/>
            <person name="Sutton G."/>
            <person name="Rogers Y.-H."/>
            <person name="Friedman R."/>
            <person name="Frazier M."/>
            <person name="Venter J.C."/>
        </authorList>
    </citation>
    <scope>NUCLEOTIDE SEQUENCE [LARGE SCALE GENOMIC DNA]</scope>
    <source>
        <strain evidence="2 3">HEL-45</strain>
    </source>
</reference>